<reference evidence="3" key="1">
    <citation type="journal article" date="2020" name="Phytopathology">
        <title>Genome sequence of the chestnut blight fungus Cryphonectria parasitica EP155: A fundamental resource for an archetypical invasive plant pathogen.</title>
        <authorList>
            <person name="Crouch J.A."/>
            <person name="Dawe A."/>
            <person name="Aerts A."/>
            <person name="Barry K."/>
            <person name="Churchill A.C.L."/>
            <person name="Grimwood J."/>
            <person name="Hillman B."/>
            <person name="Milgroom M.G."/>
            <person name="Pangilinan J."/>
            <person name="Smith M."/>
            <person name="Salamov A."/>
            <person name="Schmutz J."/>
            <person name="Yadav J."/>
            <person name="Grigoriev I.V."/>
            <person name="Nuss D."/>
        </authorList>
    </citation>
    <scope>NUCLEOTIDE SEQUENCE</scope>
    <source>
        <strain evidence="3">EP155</strain>
    </source>
</reference>
<evidence type="ECO:0000259" key="2">
    <source>
        <dbReference type="Pfam" id="PF17111"/>
    </source>
</evidence>
<keyword evidence="4" id="KW-1185">Reference proteome</keyword>
<dbReference type="Pfam" id="PF17111">
    <property type="entry name" value="PigL_N"/>
    <property type="match status" value="1"/>
</dbReference>
<evidence type="ECO:0000313" key="3">
    <source>
        <dbReference type="EMBL" id="KAF3768255.1"/>
    </source>
</evidence>
<feature type="region of interest" description="Disordered" evidence="1">
    <location>
        <begin position="170"/>
        <end position="189"/>
    </location>
</feature>
<sequence>MADPFSIAAGAFGIIVPALHATRLLLDDLQKISEAPSTMEISPPQWAALGATVVEQSKNAITSCTKSCTEFRTDLQRWTRHSNEGDISWRDRASLDLFRQNQIKAMSDQLQKYRTTLNLVVSTAILHSSIRGQRLTGESKTTIAAKEKDIANAITSTNQQLSMLDKQSNQLNPTDIERGNTSGTEDTYKDEAEGLKRKTQDEAKRIAEEERKQTTEVTFGNNDSGFQLGANSGTISGCTFGGPRS</sequence>
<feature type="compositionally biased region" description="Polar residues" evidence="1">
    <location>
        <begin position="215"/>
        <end position="237"/>
    </location>
</feature>
<accession>A0A9P4Y8Z9</accession>
<evidence type="ECO:0000256" key="1">
    <source>
        <dbReference type="SAM" id="MobiDB-lite"/>
    </source>
</evidence>
<gene>
    <name evidence="3" type="ORF">M406DRAFT_326835</name>
</gene>
<feature type="domain" description="Azaphilone pigments biosynthesis cluster protein L N-terminal" evidence="2">
    <location>
        <begin position="56"/>
        <end position="174"/>
    </location>
</feature>
<evidence type="ECO:0000313" key="4">
    <source>
        <dbReference type="Proteomes" id="UP000803844"/>
    </source>
</evidence>
<comment type="caution">
    <text evidence="3">The sequence shown here is derived from an EMBL/GenBank/DDBJ whole genome shotgun (WGS) entry which is preliminary data.</text>
</comment>
<name>A0A9P4Y8Z9_CRYP1</name>
<protein>
    <recommendedName>
        <fullName evidence="2">Azaphilone pigments biosynthesis cluster protein L N-terminal domain-containing protein</fullName>
    </recommendedName>
</protein>
<dbReference type="RefSeq" id="XP_040779216.1">
    <property type="nucleotide sequence ID" value="XM_040920140.1"/>
</dbReference>
<dbReference type="GeneID" id="63837269"/>
<feature type="compositionally biased region" description="Polar residues" evidence="1">
    <location>
        <begin position="170"/>
        <end position="185"/>
    </location>
</feature>
<dbReference type="InterPro" id="IPR031348">
    <property type="entry name" value="PigL_N"/>
</dbReference>
<dbReference type="AlphaFoldDB" id="A0A9P4Y8Z9"/>
<dbReference type="Proteomes" id="UP000803844">
    <property type="component" value="Unassembled WGS sequence"/>
</dbReference>
<proteinExistence type="predicted"/>
<dbReference type="EMBL" id="MU032345">
    <property type="protein sequence ID" value="KAF3768255.1"/>
    <property type="molecule type" value="Genomic_DNA"/>
</dbReference>
<dbReference type="OrthoDB" id="432483at2759"/>
<organism evidence="3 4">
    <name type="scientific">Cryphonectria parasitica (strain ATCC 38755 / EP155)</name>
    <dbReference type="NCBI Taxonomy" id="660469"/>
    <lineage>
        <taxon>Eukaryota</taxon>
        <taxon>Fungi</taxon>
        <taxon>Dikarya</taxon>
        <taxon>Ascomycota</taxon>
        <taxon>Pezizomycotina</taxon>
        <taxon>Sordariomycetes</taxon>
        <taxon>Sordariomycetidae</taxon>
        <taxon>Diaporthales</taxon>
        <taxon>Cryphonectriaceae</taxon>
        <taxon>Cryphonectria-Endothia species complex</taxon>
        <taxon>Cryphonectria</taxon>
    </lineage>
</organism>
<feature type="region of interest" description="Disordered" evidence="1">
    <location>
        <begin position="209"/>
        <end position="245"/>
    </location>
</feature>